<reference evidence="2" key="1">
    <citation type="submission" date="2020-02" db="EMBL/GenBank/DDBJ databases">
        <authorList>
            <person name="Meier V. D."/>
        </authorList>
    </citation>
    <scope>NUCLEOTIDE SEQUENCE</scope>
    <source>
        <strain evidence="2">AVDCRST_MAG18</strain>
    </source>
</reference>
<sequence length="20" mass="2118">CQPPNRSALGPRPSGRKLSP</sequence>
<evidence type="ECO:0000256" key="1">
    <source>
        <dbReference type="SAM" id="MobiDB-lite"/>
    </source>
</evidence>
<gene>
    <name evidence="2" type="ORF">AVDCRST_MAG18-1636</name>
</gene>
<feature type="non-terminal residue" evidence="2">
    <location>
        <position position="20"/>
    </location>
</feature>
<organism evidence="2">
    <name type="scientific">uncultured Thermomicrobiales bacterium</name>
    <dbReference type="NCBI Taxonomy" id="1645740"/>
    <lineage>
        <taxon>Bacteria</taxon>
        <taxon>Pseudomonadati</taxon>
        <taxon>Thermomicrobiota</taxon>
        <taxon>Thermomicrobia</taxon>
        <taxon>Thermomicrobiales</taxon>
        <taxon>environmental samples</taxon>
    </lineage>
</organism>
<proteinExistence type="predicted"/>
<protein>
    <submittedName>
        <fullName evidence="2">Uncharacterized protein</fullName>
    </submittedName>
</protein>
<name>A0A6J4V2L7_9BACT</name>
<dbReference type="EMBL" id="CADCWN010000124">
    <property type="protein sequence ID" value="CAA9567718.1"/>
    <property type="molecule type" value="Genomic_DNA"/>
</dbReference>
<evidence type="ECO:0000313" key="2">
    <source>
        <dbReference type="EMBL" id="CAA9567718.1"/>
    </source>
</evidence>
<feature type="non-terminal residue" evidence="2">
    <location>
        <position position="1"/>
    </location>
</feature>
<accession>A0A6J4V2L7</accession>
<feature type="region of interest" description="Disordered" evidence="1">
    <location>
        <begin position="1"/>
        <end position="20"/>
    </location>
</feature>
<dbReference type="AlphaFoldDB" id="A0A6J4V2L7"/>